<keyword evidence="2" id="KW-1185">Reference proteome</keyword>
<dbReference type="RefSeq" id="XP_056862464.1">
    <property type="nucleotide sequence ID" value="XM_057006484.1"/>
</dbReference>
<sequence>MGDVGIEVEEKLILTFIPMNMDMAGYDLALVPRLNQSPFLIFPPIWSELDEQASLVLQGSSSLRMLSAYGAVCVVLRITLDAVFDEAYDVVIRFHMVSSCDLYRHSIFYLVVFVCLAGNSLFVSFFVGV</sequence>
<keyword evidence="1" id="KW-0472">Membrane</keyword>
<dbReference type="AlphaFoldDB" id="A0A9W3DF57"/>
<evidence type="ECO:0000313" key="2">
    <source>
        <dbReference type="Proteomes" id="UP000504610"/>
    </source>
</evidence>
<evidence type="ECO:0000256" key="1">
    <source>
        <dbReference type="SAM" id="Phobius"/>
    </source>
</evidence>
<keyword evidence="1" id="KW-1133">Transmembrane helix</keyword>
<feature type="transmembrane region" description="Helical" evidence="1">
    <location>
        <begin position="107"/>
        <end position="127"/>
    </location>
</feature>
<accession>A0A9W3DF57</accession>
<keyword evidence="1" id="KW-0812">Transmembrane</keyword>
<reference evidence="2" key="1">
    <citation type="journal article" date="2019" name="Database">
        <title>The radish genome database (RadishGD): an integrated information resource for radish genomics.</title>
        <authorList>
            <person name="Yu H.J."/>
            <person name="Baek S."/>
            <person name="Lee Y.J."/>
            <person name="Cho A."/>
            <person name="Mun J.H."/>
        </authorList>
    </citation>
    <scope>NUCLEOTIDE SEQUENCE [LARGE SCALE GENOMIC DNA]</scope>
    <source>
        <strain evidence="2">cv. WK10039</strain>
    </source>
</reference>
<reference evidence="3" key="2">
    <citation type="submission" date="2025-08" db="UniProtKB">
        <authorList>
            <consortium name="RefSeq"/>
        </authorList>
    </citation>
    <scope>IDENTIFICATION</scope>
    <source>
        <tissue evidence="3">Leaf</tissue>
    </source>
</reference>
<proteinExistence type="predicted"/>
<evidence type="ECO:0000313" key="3">
    <source>
        <dbReference type="RefSeq" id="XP_056862464.1"/>
    </source>
</evidence>
<dbReference type="KEGG" id="rsz:130510137"/>
<name>A0A9W3DF57_RAPSA</name>
<dbReference type="Proteomes" id="UP000504610">
    <property type="component" value="Chromosome 3"/>
</dbReference>
<dbReference type="OrthoDB" id="1107665at2759"/>
<protein>
    <submittedName>
        <fullName evidence="3">Uncharacterized protein LOC130510137</fullName>
    </submittedName>
</protein>
<organism evidence="2 3">
    <name type="scientific">Raphanus sativus</name>
    <name type="common">Radish</name>
    <name type="synonym">Raphanus raphanistrum var. sativus</name>
    <dbReference type="NCBI Taxonomy" id="3726"/>
    <lineage>
        <taxon>Eukaryota</taxon>
        <taxon>Viridiplantae</taxon>
        <taxon>Streptophyta</taxon>
        <taxon>Embryophyta</taxon>
        <taxon>Tracheophyta</taxon>
        <taxon>Spermatophyta</taxon>
        <taxon>Magnoliopsida</taxon>
        <taxon>eudicotyledons</taxon>
        <taxon>Gunneridae</taxon>
        <taxon>Pentapetalae</taxon>
        <taxon>rosids</taxon>
        <taxon>malvids</taxon>
        <taxon>Brassicales</taxon>
        <taxon>Brassicaceae</taxon>
        <taxon>Brassiceae</taxon>
        <taxon>Raphanus</taxon>
    </lineage>
</organism>
<dbReference type="GeneID" id="130510137"/>
<gene>
    <name evidence="3" type="primary">LOC130510137</name>
</gene>